<dbReference type="Proteomes" id="UP000054498">
    <property type="component" value="Unassembled WGS sequence"/>
</dbReference>
<dbReference type="RefSeq" id="XP_013899980.1">
    <property type="nucleotide sequence ID" value="XM_014044526.1"/>
</dbReference>
<reference evidence="2 3" key="1">
    <citation type="journal article" date="2013" name="BMC Genomics">
        <title>Reconstruction of the lipid metabolism for the microalga Monoraphidium neglectum from its genome sequence reveals characteristics suitable for biofuel production.</title>
        <authorList>
            <person name="Bogen C."/>
            <person name="Al-Dilaimi A."/>
            <person name="Albersmeier A."/>
            <person name="Wichmann J."/>
            <person name="Grundmann M."/>
            <person name="Rupp O."/>
            <person name="Lauersen K.J."/>
            <person name="Blifernez-Klassen O."/>
            <person name="Kalinowski J."/>
            <person name="Goesmann A."/>
            <person name="Mussgnug J.H."/>
            <person name="Kruse O."/>
        </authorList>
    </citation>
    <scope>NUCLEOTIDE SEQUENCE [LARGE SCALE GENOMIC DNA]</scope>
    <source>
        <strain evidence="2 3">SAG 48.87</strain>
    </source>
</reference>
<dbReference type="GeneID" id="25739877"/>
<sequence>MAPPRHWGAAATAASPPRSSSVIASLAPLALLLLIAAAAAAHGASVALGAAAITVDTSVVLLFMSDIDGGEGSQCAQMARRAMETNGSTVNFVVTGYYRTDGNNRMTDLGYREAERDRELRQYTYDTAYRLSSGLTACMQLVVSRGFGLAVHLHLDDGDETGTWRNALDFDPYTKFGALSYWDALVKPAAAAVKDANFRGAPVLFAMQAEMGATLFYSARSYRSMIKQIKGVVSEGGTPPSSVRVGVNLNWEKICGCPGNAMASTTYYSDVQARWREVTDSVSLADVRALFRAVDWIGVSAYAGLPDSPGPADLEESLRRVDRELRLFGLDLRSLNKDLVYSEYGVGGGETADYKTPARDWPHAAAAPYWGVDGRYDPRSDPWARGGNRAALRRFYNTTLQFAAAGGGPNYKVRAIFLWSIISFDVTGVHYLSYARGGTAGGAANSRAGGAPGGAAGGSYRDPVITAAIRQYNSAVKRLRAAGAAPAAPTAPGSPAPNATLPRNSTSTNAGVALVPAFRAAGMPGLAATAAADAAAAVSPL</sequence>
<dbReference type="SUPFAM" id="SSF51445">
    <property type="entry name" value="(Trans)glycosidases"/>
    <property type="match status" value="1"/>
</dbReference>
<dbReference type="EMBL" id="KK101418">
    <property type="protein sequence ID" value="KIZ00961.1"/>
    <property type="molecule type" value="Genomic_DNA"/>
</dbReference>
<name>A0A0D2N4F9_9CHLO</name>
<dbReference type="OrthoDB" id="532139at2759"/>
<organism evidence="2 3">
    <name type="scientific">Monoraphidium neglectum</name>
    <dbReference type="NCBI Taxonomy" id="145388"/>
    <lineage>
        <taxon>Eukaryota</taxon>
        <taxon>Viridiplantae</taxon>
        <taxon>Chlorophyta</taxon>
        <taxon>core chlorophytes</taxon>
        <taxon>Chlorophyceae</taxon>
        <taxon>CS clade</taxon>
        <taxon>Sphaeropleales</taxon>
        <taxon>Selenastraceae</taxon>
        <taxon>Monoraphidium</taxon>
    </lineage>
</organism>
<dbReference type="InterPro" id="IPR017853">
    <property type="entry name" value="GH"/>
</dbReference>
<accession>A0A0D2N4F9</accession>
<dbReference type="AlphaFoldDB" id="A0A0D2N4F9"/>
<proteinExistence type="predicted"/>
<keyword evidence="3" id="KW-1185">Reference proteome</keyword>
<feature type="compositionally biased region" description="Low complexity" evidence="1">
    <location>
        <begin position="486"/>
        <end position="500"/>
    </location>
</feature>
<protein>
    <submittedName>
        <fullName evidence="2">Uncharacterized protein</fullName>
    </submittedName>
</protein>
<dbReference type="KEGG" id="mng:MNEG_7001"/>
<evidence type="ECO:0000313" key="2">
    <source>
        <dbReference type="EMBL" id="KIZ00961.1"/>
    </source>
</evidence>
<feature type="region of interest" description="Disordered" evidence="1">
    <location>
        <begin position="486"/>
        <end position="505"/>
    </location>
</feature>
<evidence type="ECO:0000313" key="3">
    <source>
        <dbReference type="Proteomes" id="UP000054498"/>
    </source>
</evidence>
<gene>
    <name evidence="2" type="ORF">MNEG_7001</name>
</gene>
<evidence type="ECO:0000256" key="1">
    <source>
        <dbReference type="SAM" id="MobiDB-lite"/>
    </source>
</evidence>
<dbReference type="Gene3D" id="3.20.20.80">
    <property type="entry name" value="Glycosidases"/>
    <property type="match status" value="1"/>
</dbReference>